<sequence length="276" mass="30896">MKRLSLVAFLSVVLLTSCVSKKKYVALEDNLSQTQSALQKTQVEKEDLQSQMTRIEARVEEYNSKINSLKELNDSQFTSVDDVAVMSNNTKAKMRNTLKNVDPAKLAGAKTIQDSMNLAVSYKLKQSISEEGEDIDVSIDKTVVMINISDELLFNTASYNVSSKANKILTKLADVIKSEPSMEVMVEGHTDSRTINTPMVTDNWDLSVKRATSIVRKLQKDYDVDPSQLIASGRSSYLPLVENDSKENMALNRRTKIIILPNLDKFFALLDAEETM</sequence>
<dbReference type="OrthoDB" id="9815217at2"/>
<dbReference type="GO" id="GO:0016020">
    <property type="term" value="C:membrane"/>
    <property type="evidence" value="ECO:0007669"/>
    <property type="project" value="UniProtKB-UniRule"/>
</dbReference>
<keyword evidence="1" id="KW-0472">Membrane</keyword>
<dbReference type="InterPro" id="IPR050330">
    <property type="entry name" value="Bact_OuterMem_StrucFunc"/>
</dbReference>
<evidence type="ECO:0000256" key="2">
    <source>
        <dbReference type="SAM" id="Coils"/>
    </source>
</evidence>
<keyword evidence="5" id="KW-1185">Reference proteome</keyword>
<gene>
    <name evidence="4" type="ORF">A9200_04975</name>
</gene>
<name>A0A1B7Z8F6_9FLAO</name>
<dbReference type="KEGG" id="mart:BTR34_17300"/>
<dbReference type="InterPro" id="IPR006665">
    <property type="entry name" value="OmpA-like"/>
</dbReference>
<dbReference type="EMBL" id="LZFP01000012">
    <property type="protein sequence ID" value="OBR39018.1"/>
    <property type="molecule type" value="Genomic_DNA"/>
</dbReference>
<evidence type="ECO:0000256" key="1">
    <source>
        <dbReference type="PROSITE-ProRule" id="PRU00473"/>
    </source>
</evidence>
<dbReference type="Pfam" id="PF00691">
    <property type="entry name" value="OmpA"/>
    <property type="match status" value="1"/>
</dbReference>
<dbReference type="PROSITE" id="PS51257">
    <property type="entry name" value="PROKAR_LIPOPROTEIN"/>
    <property type="match status" value="1"/>
</dbReference>
<dbReference type="Proteomes" id="UP000092164">
    <property type="component" value="Unassembled WGS sequence"/>
</dbReference>
<accession>A0A1B7Z8F6</accession>
<evidence type="ECO:0000259" key="3">
    <source>
        <dbReference type="PROSITE" id="PS51123"/>
    </source>
</evidence>
<proteinExistence type="predicted"/>
<keyword evidence="2" id="KW-0175">Coiled coil</keyword>
<protein>
    <submittedName>
        <fullName evidence="4">Cell envelope biogenesis protein OmpA</fullName>
    </submittedName>
</protein>
<dbReference type="Gene3D" id="3.30.1330.60">
    <property type="entry name" value="OmpA-like domain"/>
    <property type="match status" value="1"/>
</dbReference>
<dbReference type="PROSITE" id="PS51123">
    <property type="entry name" value="OMPA_2"/>
    <property type="match status" value="1"/>
</dbReference>
<reference evidence="5" key="1">
    <citation type="submission" date="2016-06" db="EMBL/GenBank/DDBJ databases">
        <authorList>
            <person name="Zhan P."/>
        </authorList>
    </citation>
    <scope>NUCLEOTIDE SEQUENCE [LARGE SCALE GENOMIC DNA]</scope>
    <source>
        <strain evidence="5">T28</strain>
    </source>
</reference>
<dbReference type="PANTHER" id="PTHR30329">
    <property type="entry name" value="STATOR ELEMENT OF FLAGELLAR MOTOR COMPLEX"/>
    <property type="match status" value="1"/>
</dbReference>
<feature type="coiled-coil region" evidence="2">
    <location>
        <begin position="24"/>
        <end position="72"/>
    </location>
</feature>
<dbReference type="AlphaFoldDB" id="A0A1B7Z8F6"/>
<dbReference type="STRING" id="1836467.BTR34_17300"/>
<dbReference type="PANTHER" id="PTHR30329:SF21">
    <property type="entry name" value="LIPOPROTEIN YIAD-RELATED"/>
    <property type="match status" value="1"/>
</dbReference>
<comment type="caution">
    <text evidence="4">The sequence shown here is derived from an EMBL/GenBank/DDBJ whole genome shotgun (WGS) entry which is preliminary data.</text>
</comment>
<feature type="domain" description="OmpA-like" evidence="3">
    <location>
        <begin position="141"/>
        <end position="263"/>
    </location>
</feature>
<dbReference type="RefSeq" id="WP_068484840.1">
    <property type="nucleotide sequence ID" value="NZ_CP018760.1"/>
</dbReference>
<evidence type="ECO:0000313" key="5">
    <source>
        <dbReference type="Proteomes" id="UP000092164"/>
    </source>
</evidence>
<evidence type="ECO:0000313" key="4">
    <source>
        <dbReference type="EMBL" id="OBR39018.1"/>
    </source>
</evidence>
<organism evidence="4 5">
    <name type="scientific">Maribacter hydrothermalis</name>
    <dbReference type="NCBI Taxonomy" id="1836467"/>
    <lineage>
        <taxon>Bacteria</taxon>
        <taxon>Pseudomonadati</taxon>
        <taxon>Bacteroidota</taxon>
        <taxon>Flavobacteriia</taxon>
        <taxon>Flavobacteriales</taxon>
        <taxon>Flavobacteriaceae</taxon>
        <taxon>Maribacter</taxon>
    </lineage>
</organism>
<dbReference type="CDD" id="cd07185">
    <property type="entry name" value="OmpA_C-like"/>
    <property type="match status" value="1"/>
</dbReference>
<dbReference type="InterPro" id="IPR036737">
    <property type="entry name" value="OmpA-like_sf"/>
</dbReference>
<dbReference type="SUPFAM" id="SSF103088">
    <property type="entry name" value="OmpA-like"/>
    <property type="match status" value="1"/>
</dbReference>